<evidence type="ECO:0000313" key="13">
    <source>
        <dbReference type="EMBL" id="EAG2514380.1"/>
    </source>
</evidence>
<evidence type="ECO:0000313" key="29">
    <source>
        <dbReference type="EMBL" id="EDO0984383.1"/>
    </source>
</evidence>
<evidence type="ECO:0000313" key="11">
    <source>
        <dbReference type="EMBL" id="EAG2086242.1"/>
    </source>
</evidence>
<dbReference type="EMBL" id="AAHZFN010000007">
    <property type="protein sequence ID" value="ECB9473431.1"/>
    <property type="molecule type" value="Genomic_DNA"/>
</dbReference>
<dbReference type="Proteomes" id="UP000844415">
    <property type="component" value="Unassembled WGS sequence"/>
</dbReference>
<evidence type="ECO:0008006" key="69">
    <source>
        <dbReference type="Google" id="ProtNLM"/>
    </source>
</evidence>
<evidence type="ECO:0000313" key="9">
    <source>
        <dbReference type="EMBL" id="EAE2353201.1"/>
    </source>
</evidence>
<evidence type="ECO:0000313" key="56">
    <source>
        <dbReference type="Proteomes" id="UP000478704"/>
    </source>
</evidence>
<evidence type="ECO:0000313" key="32">
    <source>
        <dbReference type="EMBL" id="HAB8557313.1"/>
    </source>
</evidence>
<evidence type="ECO:0000313" key="24">
    <source>
        <dbReference type="EMBL" id="ECC1555184.1"/>
    </source>
</evidence>
<evidence type="ECO:0000313" key="33">
    <source>
        <dbReference type="EMBL" id="HAC0011372.1"/>
    </source>
</evidence>
<dbReference type="EMBL" id="AAAKQF010000001">
    <property type="protein sequence ID" value="EAC9038592.1"/>
    <property type="molecule type" value="Genomic_DNA"/>
</dbReference>
<evidence type="ECO:0000313" key="7">
    <source>
        <dbReference type="EMBL" id="EAD5774765.1"/>
    </source>
</evidence>
<dbReference type="EMBL" id="AAAMZD010000002">
    <property type="protein sequence ID" value="EAD3791967.1"/>
    <property type="molecule type" value="Genomic_DNA"/>
</dbReference>
<dbReference type="EMBL" id="AACKDQ010000009">
    <property type="protein sequence ID" value="EAK9316557.1"/>
    <property type="molecule type" value="Genomic_DNA"/>
</dbReference>
<dbReference type="Proteomes" id="UP000528151">
    <property type="component" value="Unassembled WGS sequence"/>
</dbReference>
<dbReference type="Proteomes" id="UP000455569">
    <property type="component" value="Unassembled WGS sequence"/>
</dbReference>
<reference evidence="36 40" key="4">
    <citation type="submission" date="2019-02" db="EMBL/GenBank/DDBJ databases">
        <authorList>
            <consortium name="GenomeTrakr: Next Generation Sequencing Network for Food Pathogen Tracability"/>
        </authorList>
    </citation>
    <scope>NUCLEOTIDE SEQUENCE [LARGE SCALE GENOMIC DNA]</scope>
    <source>
        <strain evidence="14 64">10B02965A-1</strain>
        <strain evidence="16 62">CFSAN063727</strain>
        <strain evidence="27 52">CFSAN102901</strain>
        <strain evidence="2 45">FDA00007096</strain>
        <strain evidence="5 49">FDA00008584</strain>
        <strain evidence="12">FDA00011243</strain>
        <strain evidence="3 36">FDA00013332</strain>
        <strain evidence="8 40">FDA00013853</strain>
        <strain evidence="22 51">FDA00014336</strain>
        <strain evidence="24 47">FDA00014370</strain>
        <strain evidence="23 48">FDA00014392</strain>
        <strain evidence="30">FDA00015054</strain>
        <strain evidence="15 63">FDA1005580-S054-001</strain>
        <strain evidence="56">FDA1090798-S029-001</strain>
        <strain evidence="57">FDA956581-098-004</strain>
        <strain evidence="13 60">FDA960927-006-004</strain>
        <strain evidence="17 65">FLAG-38921</strain>
        <strain evidence="11 38">FLAG-54356</strain>
        <strain evidence="7 46">FSIS31901579</strain>
        <strain evidence="19 61">LS1344</strain>
        <strain evidence="28 53">OSF101448</strain>
        <strain evidence="6 41">VA-WGS-00405</strain>
    </source>
</reference>
<evidence type="ECO:0000313" key="28">
    <source>
        <dbReference type="EMBL" id="EDN9835602.1"/>
    </source>
</evidence>
<evidence type="ECO:0000313" key="49">
    <source>
        <dbReference type="Proteomes" id="UP000403352"/>
    </source>
</evidence>
<dbReference type="Proteomes" id="UP000478682">
    <property type="component" value="Unassembled WGS sequence"/>
</dbReference>
<evidence type="ECO:0000313" key="5">
    <source>
        <dbReference type="EMBL" id="EAD1184281.1"/>
    </source>
</evidence>
<dbReference type="Proteomes" id="UP000478704">
    <property type="component" value="Unassembled WGS sequence"/>
</dbReference>
<proteinExistence type="predicted"/>
<dbReference type="EMBL" id="AAAIXK010000004">
    <property type="protein sequence ID" value="EAC5550317.1"/>
    <property type="molecule type" value="Genomic_DNA"/>
</dbReference>
<reference evidence="35 68" key="1">
    <citation type="submission" date="2016-09" db="EMBL/GenBank/DDBJ databases">
        <title>100K Listeria isolates.</title>
        <authorList>
            <person name="Chen P."/>
            <person name="Weimer B.C."/>
            <person name="Kong N."/>
            <person name="Huang B."/>
        </authorList>
    </citation>
    <scope>NUCLEOTIDE SEQUENCE [LARGE SCALE GENOMIC DNA]</scope>
    <source>
        <strain evidence="35 68">BCW_2383</strain>
    </source>
</reference>
<dbReference type="EMBL" id="AABBZO010000001">
    <property type="protein sequence ID" value="EAG4460662.1"/>
    <property type="molecule type" value="Genomic_DNA"/>
</dbReference>
<dbReference type="Proteomes" id="UP000540117">
    <property type="component" value="Unassembled WGS sequence"/>
</dbReference>
<dbReference type="Proteomes" id="UP000467536">
    <property type="component" value="Unassembled WGS sequence"/>
</dbReference>
<dbReference type="EMBL" id="AAANYR010000007">
    <property type="protein sequence ID" value="EAD5787474.1"/>
    <property type="molecule type" value="Genomic_DNA"/>
</dbReference>
<dbReference type="Proteomes" id="UP000389283">
    <property type="component" value="Unassembled WGS sequence"/>
</dbReference>
<dbReference type="EMBL" id="AANCRK010000002">
    <property type="protein sequence ID" value="EDN7714350.1"/>
    <property type="molecule type" value="Genomic_DNA"/>
</dbReference>
<dbReference type="EMBL" id="AABEKY010000002">
    <property type="protein sequence ID" value="EAG9386422.1"/>
    <property type="molecule type" value="Genomic_DNA"/>
</dbReference>
<reference evidence="50 59" key="5">
    <citation type="submission" date="2019-04" db="EMBL/GenBank/DDBJ databases">
        <authorList>
            <consortium name="GenomeTrakr network: Whole genome sequencing for foodborne pathogen traceback"/>
        </authorList>
    </citation>
    <scope>NUCLEOTIDE SEQUENCE [LARGE SCALE GENOMIC DNA]</scope>
    <source>
        <strain evidence="18 59">CFSAN072474</strain>
        <strain evidence="25 44">FLAG-55987</strain>
        <strain evidence="21 50">PHLUSALM00088</strain>
    </source>
</reference>
<dbReference type="Proteomes" id="UP000481141">
    <property type="component" value="Unassembled WGS sequence"/>
</dbReference>
<evidence type="ECO:0000313" key="21">
    <source>
        <dbReference type="EMBL" id="EAK9316557.1"/>
    </source>
</evidence>
<evidence type="ECO:0000313" key="18">
    <source>
        <dbReference type="EMBL" id="EAG9386422.1"/>
    </source>
</evidence>
<evidence type="ECO:0000313" key="47">
    <source>
        <dbReference type="Proteomes" id="UP000389283"/>
    </source>
</evidence>
<evidence type="ECO:0000313" key="54">
    <source>
        <dbReference type="Proteomes" id="UP000467536"/>
    </source>
</evidence>
<dbReference type="EMBL" id="AABATR010000002">
    <property type="protein sequence ID" value="EAG1892744.1"/>
    <property type="molecule type" value="Genomic_DNA"/>
</dbReference>
<dbReference type="EMBL" id="AACJYH010000009">
    <property type="protein sequence ID" value="EAK8898480.1"/>
    <property type="molecule type" value="Genomic_DNA"/>
</dbReference>
<dbReference type="EMBL" id="AAANYN010000015">
    <property type="protein sequence ID" value="EAD5774765.1"/>
    <property type="molecule type" value="Genomic_DNA"/>
</dbReference>
<dbReference type="EMBL" id="AAAIKW010000003">
    <property type="protein sequence ID" value="EAC4551916.1"/>
    <property type="molecule type" value="Genomic_DNA"/>
</dbReference>
<dbReference type="EMBL" id="AANEHK010000001">
    <property type="protein sequence ID" value="EDO0984383.1"/>
    <property type="molecule type" value="Genomic_DNA"/>
</dbReference>
<dbReference type="EMBL" id="AABGUK010000004">
    <property type="protein sequence ID" value="EAH4242425.1"/>
    <property type="molecule type" value="Genomic_DNA"/>
</dbReference>
<evidence type="ECO:0000313" key="3">
    <source>
        <dbReference type="EMBL" id="EAC6547825.1"/>
    </source>
</evidence>
<evidence type="ECO:0000313" key="25">
    <source>
        <dbReference type="EMBL" id="ECY6542704.1"/>
    </source>
</evidence>
<dbReference type="EMBL" id="AABBYJ010000003">
    <property type="protein sequence ID" value="EAG4330666.1"/>
    <property type="molecule type" value="Genomic_DNA"/>
</dbReference>
<dbReference type="EMBL" id="AABAYG010000003">
    <property type="protein sequence ID" value="EAG2244940.1"/>
    <property type="molecule type" value="Genomic_DNA"/>
</dbReference>
<dbReference type="EMBL" id="DAAIJL010000007">
    <property type="protein sequence ID" value="HAB8557313.1"/>
    <property type="molecule type" value="Genomic_DNA"/>
</dbReference>
<evidence type="ECO:0000313" key="63">
    <source>
        <dbReference type="Proteomes" id="UP000540117"/>
    </source>
</evidence>
<dbReference type="EMBL" id="AABBHO010000008">
    <property type="protein sequence ID" value="EAG2996381.1"/>
    <property type="molecule type" value="Genomic_DNA"/>
</dbReference>
<evidence type="ECO:0000313" key="19">
    <source>
        <dbReference type="EMBL" id="EAH4242425.1"/>
    </source>
</evidence>
<evidence type="ECO:0000313" key="55">
    <source>
        <dbReference type="Proteomes" id="UP000478682"/>
    </source>
</evidence>
<dbReference type="Proteomes" id="UP000852906">
    <property type="component" value="Unassembled WGS sequence"/>
</dbReference>
<dbReference type="EMBL" id="AALGDA010000002">
    <property type="protein sequence ID" value="ECY9781510.1"/>
    <property type="molecule type" value="Genomic_DNA"/>
</dbReference>
<dbReference type="Proteomes" id="UP000566721">
    <property type="component" value="Unassembled WGS sequence"/>
</dbReference>
<evidence type="ECO:0000313" key="10">
    <source>
        <dbReference type="EMBL" id="EAG1892744.1"/>
    </source>
</evidence>
<dbReference type="Proteomes" id="UP000423131">
    <property type="component" value="Unassembled WGS sequence"/>
</dbReference>
<dbReference type="Proteomes" id="UP000840039">
    <property type="component" value="Unassembled WGS sequence"/>
</dbReference>
<dbReference type="Proteomes" id="UP000410967">
    <property type="component" value="Unassembled WGS sequence"/>
</dbReference>
<evidence type="ECO:0000313" key="34">
    <source>
        <dbReference type="EMBL" id="HAC0274314.1"/>
    </source>
</evidence>
<dbReference type="Proteomes" id="UP000549379">
    <property type="component" value="Unassembled WGS sequence"/>
</dbReference>
<evidence type="ECO:0000313" key="59">
    <source>
        <dbReference type="Proteomes" id="UP000522199"/>
    </source>
</evidence>
<name>A0A0B8RBC1_LISMN</name>
<dbReference type="KEGG" id="lmok:CQ02_13205"/>
<dbReference type="Proteomes" id="UP000354255">
    <property type="component" value="Unassembled WGS sequence"/>
</dbReference>
<dbReference type="Proteomes" id="UP000842809">
    <property type="component" value="Unassembled WGS sequence"/>
</dbReference>
<dbReference type="Proteomes" id="UP000525850">
    <property type="component" value="Unassembled WGS sequence"/>
</dbReference>
<evidence type="ECO:0000313" key="8">
    <source>
        <dbReference type="EMBL" id="EAD5787474.1"/>
    </source>
</evidence>
<evidence type="ECO:0000313" key="36">
    <source>
        <dbReference type="Proteomes" id="UP000331186"/>
    </source>
</evidence>
<dbReference type="AlphaFoldDB" id="A0A0B8RBC1"/>
<dbReference type="Proteomes" id="UP000467347">
    <property type="component" value="Unassembled WGS sequence"/>
</dbReference>
<dbReference type="Proteomes" id="UP000336166">
    <property type="component" value="Unassembled WGS sequence"/>
</dbReference>
<sequence>MCALLSITACSNTENQTQATEATGAIEQVETDAILINNFKEKKDKYNPETAIRFDIVDKYYDETGNKITDLNKNDDVKIILTNDFQIQETNPAQIDPKYIQKIILLNK</sequence>
<evidence type="ECO:0000313" key="52">
    <source>
        <dbReference type="Proteomes" id="UP000455569"/>
    </source>
</evidence>
<evidence type="ECO:0000313" key="22">
    <source>
        <dbReference type="EMBL" id="ECB9473431.1"/>
    </source>
</evidence>
<evidence type="ECO:0000313" key="65">
    <source>
        <dbReference type="Proteomes" id="UP000566721"/>
    </source>
</evidence>
<evidence type="ECO:0000313" key="57">
    <source>
        <dbReference type="Proteomes" id="UP000481141"/>
    </source>
</evidence>
<dbReference type="Proteomes" id="UP000376505">
    <property type="component" value="Unassembled WGS sequence"/>
</dbReference>
<dbReference type="Proteomes" id="UP000522199">
    <property type="component" value="Unassembled WGS sequence"/>
</dbReference>
<dbReference type="Proteomes" id="UP000527632">
    <property type="component" value="Unassembled WGS sequence"/>
</dbReference>
<evidence type="ECO:0000313" key="62">
    <source>
        <dbReference type="Proteomes" id="UP000528151"/>
    </source>
</evidence>
<evidence type="ECO:0000313" key="26">
    <source>
        <dbReference type="EMBL" id="ECY9781510.1"/>
    </source>
</evidence>
<dbReference type="Proteomes" id="UP000403352">
    <property type="component" value="Unassembled WGS sequence"/>
</dbReference>
<reference evidence="37 39" key="3">
    <citation type="submission" date="2018-06" db="EMBL/GenBank/DDBJ databases">
        <authorList>
            <consortium name="PulseNet: The National Subtyping Network for Foodborne Disease Surveillance"/>
            <person name="Tarr C.L."/>
            <person name="Trees E."/>
            <person name="Katz L.S."/>
            <person name="Carleton-Romer H.A."/>
            <person name="Stroika S."/>
            <person name="Kucerova Z."/>
            <person name="Roache K.F."/>
            <person name="Sabol A.L."/>
            <person name="Besser J."/>
            <person name="Gerner-Smidt P."/>
        </authorList>
    </citation>
    <scope>NUCLEOTIDE SEQUENCE [LARGE SCALE GENOMIC DNA]</scope>
    <source>
        <strain evidence="1 39">2015L-6227</strain>
        <strain evidence="9 37">PNUSAL000134</strain>
        <strain evidence="4 43">PNUSAL000910</strain>
        <strain evidence="10 55">PNUSAL002298</strain>
        <strain evidence="20 42">PNUSAL004402</strain>
        <strain evidence="26 58">PNUSAL005692</strain>
    </source>
</reference>
<dbReference type="Proteomes" id="UP000344343">
    <property type="component" value="Unassembled WGS sequence"/>
</dbReference>
<dbReference type="Proteomes" id="UP000339309">
    <property type="component" value="Unassembled WGS sequence"/>
</dbReference>
<dbReference type="Proteomes" id="UP000489121">
    <property type="component" value="Unassembled WGS sequence"/>
</dbReference>
<evidence type="ECO:0000313" key="1">
    <source>
        <dbReference type="EMBL" id="EAC4551916.1"/>
    </source>
</evidence>
<evidence type="ECO:0000313" key="14">
    <source>
        <dbReference type="EMBL" id="EAG2996381.1"/>
    </source>
</evidence>
<evidence type="ECO:0000313" key="27">
    <source>
        <dbReference type="EMBL" id="EDN7714350.1"/>
    </source>
</evidence>
<dbReference type="RefSeq" id="WP_003734939.1">
    <property type="nucleotide sequence ID" value="NC_021824.1"/>
</dbReference>
<evidence type="ECO:0000313" key="15">
    <source>
        <dbReference type="EMBL" id="EAG4330666.1"/>
    </source>
</evidence>
<dbReference type="EMBL" id="AAAJKI010000010">
    <property type="protein sequence ID" value="EAC6547825.1"/>
    <property type="molecule type" value="Genomic_DNA"/>
</dbReference>
<evidence type="ECO:0000313" key="17">
    <source>
        <dbReference type="EMBL" id="EAG6168526.1"/>
    </source>
</evidence>
<organism evidence="7 46">
    <name type="scientific">Listeria monocytogenes</name>
    <dbReference type="NCBI Taxonomy" id="1639"/>
    <lineage>
        <taxon>Bacteria</taxon>
        <taxon>Bacillati</taxon>
        <taxon>Bacillota</taxon>
        <taxon>Bacilli</taxon>
        <taxon>Bacillales</taxon>
        <taxon>Listeriaceae</taxon>
        <taxon>Listeria</taxon>
    </lineage>
</organism>
<dbReference type="Proteomes" id="UP000345329">
    <property type="component" value="Unassembled WGS sequence"/>
</dbReference>
<dbReference type="EMBL" id="AAALRN010000002">
    <property type="protein sequence ID" value="EAD1184281.1"/>
    <property type="molecule type" value="Genomic_DNA"/>
</dbReference>
<dbReference type="Proteomes" id="UP000364988">
    <property type="component" value="Unassembled WGS sequence"/>
</dbReference>
<evidence type="ECO:0000313" key="68">
    <source>
        <dbReference type="Proteomes" id="UP000852906"/>
    </source>
</evidence>
<protein>
    <recommendedName>
        <fullName evidence="69">Lipoprotein</fullName>
    </recommendedName>
</protein>
<evidence type="ECO:0000313" key="40">
    <source>
        <dbReference type="Proteomes" id="UP000344343"/>
    </source>
</evidence>
<dbReference type="EMBL" id="AABAWE010000002">
    <property type="protein sequence ID" value="EAG2086242.1"/>
    <property type="molecule type" value="Genomic_DNA"/>
</dbReference>
<evidence type="ECO:0000313" key="51">
    <source>
        <dbReference type="Proteomes" id="UP000423131"/>
    </source>
</evidence>
<dbReference type="EMBL" id="DAAJCS010000001">
    <property type="protein sequence ID" value="HAC0011372.1"/>
    <property type="molecule type" value="Genomic_DNA"/>
</dbReference>
<evidence type="ECO:0000313" key="53">
    <source>
        <dbReference type="Proteomes" id="UP000467347"/>
    </source>
</evidence>
<evidence type="ECO:0000313" key="20">
    <source>
        <dbReference type="EMBL" id="EAK8898480.1"/>
    </source>
</evidence>
<evidence type="ECO:0000313" key="43">
    <source>
        <dbReference type="Proteomes" id="UP000354255"/>
    </source>
</evidence>
<dbReference type="Proteomes" id="UP000337746">
    <property type="component" value="Unassembled WGS sequence"/>
</dbReference>
<evidence type="ECO:0000313" key="31">
    <source>
        <dbReference type="EMBL" id="HAA8052488.1"/>
    </source>
</evidence>
<dbReference type="Proteomes" id="UP000841146">
    <property type="component" value="Unassembled WGS sequence"/>
</dbReference>
<dbReference type="EMBL" id="AANDSR010000002">
    <property type="protein sequence ID" value="EDN9835602.1"/>
    <property type="molecule type" value="Genomic_DNA"/>
</dbReference>
<dbReference type="EMBL" id="AAIAJJ010000001">
    <property type="protein sequence ID" value="ECC1555184.1"/>
    <property type="molecule type" value="Genomic_DNA"/>
</dbReference>
<evidence type="ECO:0000313" key="2">
    <source>
        <dbReference type="EMBL" id="EAC5550317.1"/>
    </source>
</evidence>
<comment type="caution">
    <text evidence="7">The sequence shown here is derived from an EMBL/GenBank/DDBJ whole genome shotgun (WGS) entry which is preliminary data.</text>
</comment>
<reference evidence="29 54" key="6">
    <citation type="submission" date="2019-08" db="EMBL/GenBank/DDBJ databases">
        <authorList>
            <person name="Ashton P.M."/>
            <person name="Dallman T."/>
            <person name="Nair S."/>
            <person name="De Pinna E."/>
            <person name="Peters T."/>
            <person name="Grant K."/>
        </authorList>
    </citation>
    <scope>NUCLEOTIDE SEQUENCE [LARGE SCALE GENOMIC DNA]</scope>
    <source>
        <strain evidence="29 54">788324</strain>
    </source>
</reference>
<evidence type="ECO:0000313" key="48">
    <source>
        <dbReference type="Proteomes" id="UP000398321"/>
    </source>
</evidence>
<dbReference type="Proteomes" id="UP000331186">
    <property type="component" value="Unassembled WGS sequence"/>
</dbReference>
<evidence type="ECO:0000313" key="38">
    <source>
        <dbReference type="Proteomes" id="UP000337746"/>
    </source>
</evidence>
<evidence type="ECO:0000313" key="64">
    <source>
        <dbReference type="Proteomes" id="UP000549379"/>
    </source>
</evidence>
<evidence type="ECO:0000313" key="58">
    <source>
        <dbReference type="Proteomes" id="UP000489121"/>
    </source>
</evidence>
<dbReference type="Proteomes" id="UP000350032">
    <property type="component" value="Unassembled WGS sequence"/>
</dbReference>
<evidence type="ECO:0000313" key="61">
    <source>
        <dbReference type="Proteomes" id="UP000527632"/>
    </source>
</evidence>
<evidence type="ECO:0000313" key="50">
    <source>
        <dbReference type="Proteomes" id="UP000410967"/>
    </source>
</evidence>
<dbReference type="EMBL" id="MJTJ01000013">
    <property type="protein sequence ID" value="OET50964.1"/>
    <property type="molecule type" value="Genomic_DNA"/>
</dbReference>
<evidence type="ECO:0000313" key="4">
    <source>
        <dbReference type="EMBL" id="EAC9038592.1"/>
    </source>
</evidence>
<dbReference type="Proteomes" id="UP000365297">
    <property type="component" value="Unassembled WGS sequence"/>
</dbReference>
<evidence type="ECO:0000313" key="44">
    <source>
        <dbReference type="Proteomes" id="UP000364988"/>
    </source>
</evidence>
<dbReference type="EMBL" id="AABCVX010000002">
    <property type="protein sequence ID" value="EAG6168526.1"/>
    <property type="molecule type" value="Genomic_DNA"/>
</dbReference>
<dbReference type="EMBL" id="AANPAU010000001">
    <property type="protein sequence ID" value="EDP8512616.1"/>
    <property type="molecule type" value="Genomic_DNA"/>
</dbReference>
<evidence type="ECO:0000313" key="35">
    <source>
        <dbReference type="EMBL" id="OET50964.1"/>
    </source>
</evidence>
<evidence type="ECO:0000313" key="46">
    <source>
        <dbReference type="Proteomes" id="UP000376505"/>
    </source>
</evidence>
<evidence type="ECO:0000313" key="67">
    <source>
        <dbReference type="Proteomes" id="UP000844415"/>
    </source>
</evidence>
<dbReference type="EMBL" id="AAHZFY010000009">
    <property type="protein sequence ID" value="ECB9513302.1"/>
    <property type="molecule type" value="Genomic_DNA"/>
</dbReference>
<evidence type="ECO:0000313" key="30">
    <source>
        <dbReference type="EMBL" id="EDP8512616.1"/>
    </source>
</evidence>
<evidence type="ECO:0000313" key="6">
    <source>
        <dbReference type="EMBL" id="EAD3791967.1"/>
    </source>
</evidence>
<evidence type="ECO:0000313" key="23">
    <source>
        <dbReference type="EMBL" id="ECB9513302.1"/>
    </source>
</evidence>
<accession>A0A0B8RBC1</accession>
<evidence type="ECO:0000313" key="41">
    <source>
        <dbReference type="Proteomes" id="UP000345329"/>
    </source>
</evidence>
<dbReference type="EMBL" id="DAAJFY010000002">
    <property type="protein sequence ID" value="HAC0274314.1"/>
    <property type="molecule type" value="Genomic_DNA"/>
</dbReference>
<evidence type="ECO:0000313" key="42">
    <source>
        <dbReference type="Proteomes" id="UP000350032"/>
    </source>
</evidence>
<evidence type="ECO:0000313" key="39">
    <source>
        <dbReference type="Proteomes" id="UP000339309"/>
    </source>
</evidence>
<dbReference type="EMBL" id="AALEDS010000001">
    <property type="protein sequence ID" value="ECY6542704.1"/>
    <property type="molecule type" value="Genomic_DNA"/>
</dbReference>
<evidence type="ECO:0000313" key="45">
    <source>
        <dbReference type="Proteomes" id="UP000365297"/>
    </source>
</evidence>
<evidence type="ECO:0000313" key="12">
    <source>
        <dbReference type="EMBL" id="EAG2244940.1"/>
    </source>
</evidence>
<dbReference type="EMBL" id="DAAEEB010000003">
    <property type="protein sequence ID" value="HAA8052488.1"/>
    <property type="molecule type" value="Genomic_DNA"/>
</dbReference>
<reference evidence="32" key="7">
    <citation type="submission" date="2020-01" db="EMBL/GenBank/DDBJ databases">
        <authorList>
            <consortium name="NCBI Pathogen Detection Project"/>
        </authorList>
    </citation>
    <scope>NUCLEOTIDE SEQUENCE</scope>
    <source>
        <strain evidence="31">09CEB371LM</strain>
        <strain evidence="32">CFIAFB20100120</strain>
        <strain evidence="34">CFIAFB20170037</strain>
        <strain evidence="33">CFIAFB20170045</strain>
    </source>
</reference>
<gene>
    <name evidence="1" type="ORF">ABZ57_05415</name>
    <name evidence="35" type="ORF">AJL21_07125</name>
    <name evidence="2" type="ORF">ARY78_07740</name>
    <name evidence="13" type="ORF">B1N52_04345</name>
    <name evidence="12" type="ORF">B1S26_05920</name>
    <name evidence="14" type="ORF">B5K54_03650</name>
    <name evidence="10" type="ORF">BB997_03885</name>
    <name evidence="11" type="ORF">BCZ21_03150</name>
    <name evidence="16" type="ORF">CA369_00025</name>
    <name evidence="15" type="ORF">CAV64_05330</name>
    <name evidence="18" type="ORF">CW845_02860</name>
    <name evidence="20" type="ORF">D7104_12325</name>
    <name evidence="17" type="ORF">DCT16_03880</name>
    <name evidence="3" type="ORF">DU018_05505</name>
    <name evidence="19" type="ORF">E5F58_10560</name>
    <name evidence="8" type="ORF">EX365_12985</name>
    <name evidence="7" type="ORF">EXZ73_10735</name>
    <name evidence="25" type="ORF">F6436_00030</name>
    <name evidence="26" type="ORF">F6515_00740</name>
    <name evidence="21" type="ORF">FA835_05480</name>
    <name evidence="23" type="ORF">FLQ97_06085</name>
    <name evidence="22" type="ORF">FLR03_07015</name>
    <name evidence="24" type="ORF">FNX40_00025</name>
    <name evidence="29" type="ORF">FV747_00030</name>
    <name evidence="30" type="ORF">G3O21_000006</name>
    <name evidence="31" type="ORF">GHH22_04885</name>
    <name evidence="28" type="ORF">GJW51_02855</name>
    <name evidence="27" type="ORF">GQG13_04330</name>
    <name evidence="32" type="ORF">GYS09_08420</name>
    <name evidence="33" type="ORF">GYX23_00025</name>
    <name evidence="34" type="ORF">GYY14_02900</name>
    <name evidence="4" type="ORF">KV70_00025</name>
    <name evidence="5" type="ORF">QD52_04185</name>
    <name evidence="6" type="ORF">UI29_04155</name>
    <name evidence="9" type="ORF">Y261_02425</name>
</gene>
<dbReference type="Proteomes" id="UP000398321">
    <property type="component" value="Unassembled WGS sequence"/>
</dbReference>
<dbReference type="EMBL" id="AAAREG010000002">
    <property type="protein sequence ID" value="EAE2353201.1"/>
    <property type="molecule type" value="Genomic_DNA"/>
</dbReference>
<reference evidence="66 67" key="2">
    <citation type="journal article" date="2018" name="Genome Biol.">
        <title>SKESA: strategic k-mer extension for scrupulous assemblies.</title>
        <authorList>
            <person name="Souvorov A."/>
            <person name="Agarwala R."/>
            <person name="Lipman D.J."/>
        </authorList>
    </citation>
    <scope>NUCLEOTIDE SEQUENCE [LARGE SCALE GENOMIC DNA]</scope>
    <source>
        <strain evidence="31">09CEB371LM</strain>
        <strain evidence="32 67">CFIAFB20100120</strain>
        <strain evidence="34">CFIAFB20170037</strain>
        <strain evidence="33 66">CFIAFB20170045</strain>
    </source>
</reference>
<evidence type="ECO:0000313" key="66">
    <source>
        <dbReference type="Proteomes" id="UP000841146"/>
    </source>
</evidence>
<evidence type="ECO:0000313" key="60">
    <source>
        <dbReference type="Proteomes" id="UP000525850"/>
    </source>
</evidence>
<evidence type="ECO:0000313" key="16">
    <source>
        <dbReference type="EMBL" id="EAG4460662.1"/>
    </source>
</evidence>
<evidence type="ECO:0000313" key="37">
    <source>
        <dbReference type="Proteomes" id="UP000336166"/>
    </source>
</evidence>
<dbReference type="EMBL" id="AABBAW010000002">
    <property type="protein sequence ID" value="EAG2514380.1"/>
    <property type="molecule type" value="Genomic_DNA"/>
</dbReference>